<feature type="transmembrane region" description="Helical" evidence="6">
    <location>
        <begin position="40"/>
        <end position="58"/>
    </location>
</feature>
<evidence type="ECO:0000256" key="5">
    <source>
        <dbReference type="ARBA" id="ARBA00023136"/>
    </source>
</evidence>
<evidence type="ECO:0000256" key="1">
    <source>
        <dbReference type="ARBA" id="ARBA00004127"/>
    </source>
</evidence>
<dbReference type="PANTHER" id="PTHR32322:SF2">
    <property type="entry name" value="EAMA DOMAIN-CONTAINING PROTEIN"/>
    <property type="match status" value="1"/>
</dbReference>
<dbReference type="EMBL" id="FOOK01000003">
    <property type="protein sequence ID" value="SFF72021.1"/>
    <property type="molecule type" value="Genomic_DNA"/>
</dbReference>
<comment type="subcellular location">
    <subcellularLocation>
        <location evidence="1">Endomembrane system</location>
        <topology evidence="1">Multi-pass membrane protein</topology>
    </subcellularLocation>
</comment>
<feature type="transmembrane region" description="Helical" evidence="6">
    <location>
        <begin position="183"/>
        <end position="203"/>
    </location>
</feature>
<feature type="transmembrane region" description="Helical" evidence="6">
    <location>
        <begin position="125"/>
        <end position="145"/>
    </location>
</feature>
<dbReference type="InterPro" id="IPR037185">
    <property type="entry name" value="EmrE-like"/>
</dbReference>
<dbReference type="InterPro" id="IPR000620">
    <property type="entry name" value="EamA_dom"/>
</dbReference>
<evidence type="ECO:0000256" key="2">
    <source>
        <dbReference type="ARBA" id="ARBA00007362"/>
    </source>
</evidence>
<organism evidence="8 9">
    <name type="scientific">Planifilum fulgidum</name>
    <dbReference type="NCBI Taxonomy" id="201973"/>
    <lineage>
        <taxon>Bacteria</taxon>
        <taxon>Bacillati</taxon>
        <taxon>Bacillota</taxon>
        <taxon>Bacilli</taxon>
        <taxon>Bacillales</taxon>
        <taxon>Thermoactinomycetaceae</taxon>
        <taxon>Planifilum</taxon>
    </lineage>
</organism>
<feature type="transmembrane region" description="Helical" evidence="6">
    <location>
        <begin position="151"/>
        <end position="171"/>
    </location>
</feature>
<dbReference type="SUPFAM" id="SSF103481">
    <property type="entry name" value="Multidrug resistance efflux transporter EmrE"/>
    <property type="match status" value="2"/>
</dbReference>
<feature type="transmembrane region" description="Helical" evidence="6">
    <location>
        <begin position="215"/>
        <end position="233"/>
    </location>
</feature>
<evidence type="ECO:0000313" key="9">
    <source>
        <dbReference type="Proteomes" id="UP000198661"/>
    </source>
</evidence>
<feature type="transmembrane region" description="Helical" evidence="6">
    <location>
        <begin position="271"/>
        <end position="289"/>
    </location>
</feature>
<dbReference type="InterPro" id="IPR050638">
    <property type="entry name" value="AA-Vitamin_Transporters"/>
</dbReference>
<dbReference type="RefSeq" id="WP_092035791.1">
    <property type="nucleotide sequence ID" value="NZ_FOOK01000003.1"/>
</dbReference>
<protein>
    <submittedName>
        <fullName evidence="8">Permease of the drug/metabolite transporter (DMT) superfamily</fullName>
    </submittedName>
</protein>
<sequence length="304" mass="32324">MKIGRWNLAPVPALIVGIVAISFSAIFIKWSEAPASILGMYRLLFTVLLMAPFTGRAVRREMRRIKPVDGGLLFLSGLFLGLHFLFWIESLRHTSVASSMIVLSLQPVLVAIGAYAVFRERTGGAALLGMGMALAGTVLIGWGDIGFSREAVYGDVLSLLGTLAVSVHMLIGQRLCAHIPSHVYSFLVFLTAAGVLAAYNLAAGIGMTAYPAREWGIFLLLAVVPTVFGHLLFNSLLRVVGATTVSMSILGEPVGAILLAYLLLGEGITDYQALGGALTLAGLAVFLKTKRTAPSPERPARESA</sequence>
<dbReference type="Proteomes" id="UP000198661">
    <property type="component" value="Unassembled WGS sequence"/>
</dbReference>
<evidence type="ECO:0000256" key="4">
    <source>
        <dbReference type="ARBA" id="ARBA00022989"/>
    </source>
</evidence>
<feature type="transmembrane region" description="Helical" evidence="6">
    <location>
        <begin position="245"/>
        <end position="265"/>
    </location>
</feature>
<dbReference type="AlphaFoldDB" id="A0A1I2L400"/>
<reference evidence="9" key="1">
    <citation type="submission" date="2016-10" db="EMBL/GenBank/DDBJ databases">
        <authorList>
            <person name="Varghese N."/>
            <person name="Submissions S."/>
        </authorList>
    </citation>
    <scope>NUCLEOTIDE SEQUENCE [LARGE SCALE GENOMIC DNA]</scope>
    <source>
        <strain evidence="9">DSM 44945</strain>
    </source>
</reference>
<gene>
    <name evidence="8" type="ORF">SAMN04488025_103158</name>
</gene>
<feature type="transmembrane region" description="Helical" evidence="6">
    <location>
        <begin position="7"/>
        <end position="28"/>
    </location>
</feature>
<keyword evidence="4 6" id="KW-1133">Transmembrane helix</keyword>
<feature type="transmembrane region" description="Helical" evidence="6">
    <location>
        <begin position="100"/>
        <end position="118"/>
    </location>
</feature>
<keyword evidence="5 6" id="KW-0472">Membrane</keyword>
<evidence type="ECO:0000256" key="3">
    <source>
        <dbReference type="ARBA" id="ARBA00022692"/>
    </source>
</evidence>
<feature type="domain" description="EamA" evidence="7">
    <location>
        <begin position="153"/>
        <end position="286"/>
    </location>
</feature>
<keyword evidence="3 6" id="KW-0812">Transmembrane</keyword>
<proteinExistence type="inferred from homology"/>
<evidence type="ECO:0000256" key="6">
    <source>
        <dbReference type="SAM" id="Phobius"/>
    </source>
</evidence>
<dbReference type="OrthoDB" id="9790852at2"/>
<comment type="similarity">
    <text evidence="2">Belongs to the EamA transporter family.</text>
</comment>
<feature type="domain" description="EamA" evidence="7">
    <location>
        <begin position="14"/>
        <end position="141"/>
    </location>
</feature>
<feature type="transmembrane region" description="Helical" evidence="6">
    <location>
        <begin position="70"/>
        <end position="88"/>
    </location>
</feature>
<accession>A0A1I2L400</accession>
<name>A0A1I2L400_9BACL</name>
<dbReference type="GO" id="GO:0016020">
    <property type="term" value="C:membrane"/>
    <property type="evidence" value="ECO:0007669"/>
    <property type="project" value="UniProtKB-SubCell"/>
</dbReference>
<keyword evidence="9" id="KW-1185">Reference proteome</keyword>
<dbReference type="STRING" id="201973.SAMN04488025_103158"/>
<dbReference type="PANTHER" id="PTHR32322">
    <property type="entry name" value="INNER MEMBRANE TRANSPORTER"/>
    <property type="match status" value="1"/>
</dbReference>
<evidence type="ECO:0000313" key="8">
    <source>
        <dbReference type="EMBL" id="SFF72021.1"/>
    </source>
</evidence>
<evidence type="ECO:0000259" key="7">
    <source>
        <dbReference type="Pfam" id="PF00892"/>
    </source>
</evidence>
<dbReference type="Pfam" id="PF00892">
    <property type="entry name" value="EamA"/>
    <property type="match status" value="2"/>
</dbReference>